<protein>
    <recommendedName>
        <fullName evidence="5">Pyridoxine/pyridoxamine 5'-phosphate oxidase</fullName>
        <ecNumber evidence="5">1.4.3.5</ecNumber>
    </recommendedName>
    <alternativeName>
        <fullName evidence="5">PNP/PMP oxidase</fullName>
        <shortName evidence="5">PNPOx</shortName>
    </alternativeName>
    <alternativeName>
        <fullName evidence="5">Pyridoxal 5'-phosphate synthase</fullName>
    </alternativeName>
</protein>
<comment type="caution">
    <text evidence="5">Lacks conserved residue(s) required for the propagation of feature annotation.</text>
</comment>
<feature type="binding site" evidence="5 6">
    <location>
        <position position="92"/>
    </location>
    <ligand>
        <name>FMN</name>
        <dbReference type="ChEBI" id="CHEBI:58210"/>
    </ligand>
</feature>
<keyword evidence="3 5" id="KW-0288">FMN</keyword>
<reference evidence="9" key="1">
    <citation type="submission" date="2021-01" db="EMBL/GenBank/DDBJ databases">
        <title>Whole genome shotgun sequence of Planosporangium mesophilum NBRC 109066.</title>
        <authorList>
            <person name="Komaki H."/>
            <person name="Tamura T."/>
        </authorList>
    </citation>
    <scope>NUCLEOTIDE SEQUENCE</scope>
    <source>
        <strain evidence="9">NBRC 109066</strain>
    </source>
</reference>
<keyword evidence="5" id="KW-0664">Pyridoxine biosynthesis</keyword>
<feature type="binding site" evidence="5 6">
    <location>
        <begin position="149"/>
        <end position="150"/>
    </location>
    <ligand>
        <name>FMN</name>
        <dbReference type="ChEBI" id="CHEBI:58210"/>
    </ligand>
</feature>
<proteinExistence type="inferred from homology"/>
<dbReference type="UniPathway" id="UPA01068">
    <property type="reaction ID" value="UER00304"/>
</dbReference>
<comment type="subunit">
    <text evidence="5">Homodimer.</text>
</comment>
<dbReference type="PIRSF" id="PIRSF000190">
    <property type="entry name" value="Pyd_amn-ph_oxd"/>
    <property type="match status" value="1"/>
</dbReference>
<evidence type="ECO:0000256" key="6">
    <source>
        <dbReference type="PIRSR" id="PIRSR000190-2"/>
    </source>
</evidence>
<feature type="binding site" evidence="5">
    <location>
        <position position="136"/>
    </location>
    <ligand>
        <name>substrate</name>
    </ligand>
</feature>
<comment type="caution">
    <text evidence="9">The sequence shown here is derived from an EMBL/GenBank/DDBJ whole genome shotgun (WGS) entry which is preliminary data.</text>
</comment>
<dbReference type="Pfam" id="PF01243">
    <property type="entry name" value="PNPOx_N"/>
    <property type="match status" value="1"/>
</dbReference>
<dbReference type="AlphaFoldDB" id="A0A8J3TPD9"/>
<dbReference type="EC" id="1.4.3.5" evidence="5"/>
<feature type="binding site" evidence="5 6">
    <location>
        <begin position="85"/>
        <end position="86"/>
    </location>
    <ligand>
        <name>FMN</name>
        <dbReference type="ChEBI" id="CHEBI:58210"/>
    </ligand>
</feature>
<comment type="similarity">
    <text evidence="1 5">Belongs to the pyridoxamine 5'-phosphate oxidase family.</text>
</comment>
<dbReference type="InterPro" id="IPR000659">
    <property type="entry name" value="Pyridox_Oxase"/>
</dbReference>
<evidence type="ECO:0000313" key="10">
    <source>
        <dbReference type="Proteomes" id="UP000599074"/>
    </source>
</evidence>
<dbReference type="GO" id="GO:0004733">
    <property type="term" value="F:pyridoxamine phosphate oxidase activity"/>
    <property type="evidence" value="ECO:0007669"/>
    <property type="project" value="UniProtKB-UniRule"/>
</dbReference>
<feature type="binding site" evidence="5 6">
    <location>
        <position position="205"/>
    </location>
    <ligand>
        <name>FMN</name>
        <dbReference type="ChEBI" id="CHEBI:58210"/>
    </ligand>
</feature>
<dbReference type="Proteomes" id="UP000599074">
    <property type="component" value="Unassembled WGS sequence"/>
</dbReference>
<dbReference type="NCBIfam" id="TIGR00558">
    <property type="entry name" value="pdxH"/>
    <property type="match status" value="1"/>
</dbReference>
<dbReference type="PROSITE" id="PS01064">
    <property type="entry name" value="PYRIDOX_OXIDASE"/>
    <property type="match status" value="1"/>
</dbReference>
<feature type="domain" description="Pyridoxine 5'-phosphate oxidase dimerisation C-terminal" evidence="8">
    <location>
        <begin position="182"/>
        <end position="222"/>
    </location>
</feature>
<feature type="binding site" evidence="5 6">
    <location>
        <position position="195"/>
    </location>
    <ligand>
        <name>FMN</name>
        <dbReference type="ChEBI" id="CHEBI:58210"/>
    </ligand>
</feature>
<evidence type="ECO:0000259" key="7">
    <source>
        <dbReference type="Pfam" id="PF01243"/>
    </source>
</evidence>
<dbReference type="PANTHER" id="PTHR10851:SF0">
    <property type="entry name" value="PYRIDOXINE-5'-PHOSPHATE OXIDASE"/>
    <property type="match status" value="1"/>
</dbReference>
<sequence>MTPSTPTDDADLARMRREYLAGTGLDESGLAPDWLTQFGRWMADAITARLPEPNAMVLATADPRGRPSARTVLLKAYDARGFTLYTNYDSRKGREALANPYASLVFPWFPIHRQVVVCGSVEPVERADTEAYFALRPRGARLGAWASPQSSVIPSREALDEGWAELDRRWPDGTDIPAPENWGGLRVVPETVEFWQGRESRLHDRLRYRCTNGNWVVERLAP</sequence>
<name>A0A8J3TPD9_9ACTN</name>
<feature type="binding site" evidence="5">
    <location>
        <position position="75"/>
    </location>
    <ligand>
        <name>substrate</name>
    </ligand>
</feature>
<feature type="binding site" evidence="5 6">
    <location>
        <position position="91"/>
    </location>
    <ligand>
        <name>FMN</name>
        <dbReference type="ChEBI" id="CHEBI:58210"/>
    </ligand>
</feature>
<comment type="pathway">
    <text evidence="5">Cofactor metabolism; pyridoxal 5'-phosphate salvage; pyridoxal 5'-phosphate from pyridoxine 5'-phosphate: step 1/1.</text>
</comment>
<comment type="catalytic activity">
    <reaction evidence="5">
        <text>pyridoxine 5'-phosphate + O2 = pyridoxal 5'-phosphate + H2O2</text>
        <dbReference type="Rhea" id="RHEA:15149"/>
        <dbReference type="ChEBI" id="CHEBI:15379"/>
        <dbReference type="ChEBI" id="CHEBI:16240"/>
        <dbReference type="ChEBI" id="CHEBI:58589"/>
        <dbReference type="ChEBI" id="CHEBI:597326"/>
        <dbReference type="EC" id="1.4.3.5"/>
    </reaction>
</comment>
<feature type="binding site" evidence="5">
    <location>
        <position position="132"/>
    </location>
    <ligand>
        <name>substrate</name>
    </ligand>
</feature>
<feature type="domain" description="Pyridoxamine 5'-phosphate oxidase N-terminal" evidence="7">
    <location>
        <begin position="43"/>
        <end position="159"/>
    </location>
</feature>
<dbReference type="EMBL" id="BOON01000044">
    <property type="protein sequence ID" value="GII24975.1"/>
    <property type="molecule type" value="Genomic_DNA"/>
</dbReference>
<feature type="binding site" evidence="5">
    <location>
        <begin position="201"/>
        <end position="203"/>
    </location>
    <ligand>
        <name>substrate</name>
    </ligand>
</feature>
<evidence type="ECO:0000313" key="9">
    <source>
        <dbReference type="EMBL" id="GII24975.1"/>
    </source>
</evidence>
<gene>
    <name evidence="5 9" type="primary">pdxH</name>
    <name evidence="9" type="ORF">Pme01_45720</name>
</gene>
<dbReference type="InterPro" id="IPR019576">
    <property type="entry name" value="Pyridoxamine_oxidase_dimer_C"/>
</dbReference>
<dbReference type="GO" id="GO:0010181">
    <property type="term" value="F:FMN binding"/>
    <property type="evidence" value="ECO:0007669"/>
    <property type="project" value="UniProtKB-UniRule"/>
</dbReference>
<dbReference type="SUPFAM" id="SSF50475">
    <property type="entry name" value="FMN-binding split barrel"/>
    <property type="match status" value="1"/>
</dbReference>
<dbReference type="InterPro" id="IPR019740">
    <property type="entry name" value="Pyridox_Oxase_CS"/>
</dbReference>
<organism evidence="9 10">
    <name type="scientific">Planosporangium mesophilum</name>
    <dbReference type="NCBI Taxonomy" id="689768"/>
    <lineage>
        <taxon>Bacteria</taxon>
        <taxon>Bacillati</taxon>
        <taxon>Actinomycetota</taxon>
        <taxon>Actinomycetes</taxon>
        <taxon>Micromonosporales</taxon>
        <taxon>Micromonosporaceae</taxon>
        <taxon>Planosporangium</taxon>
    </lineage>
</organism>
<comment type="catalytic activity">
    <reaction evidence="5">
        <text>pyridoxamine 5'-phosphate + O2 + H2O = pyridoxal 5'-phosphate + H2O2 + NH4(+)</text>
        <dbReference type="Rhea" id="RHEA:15817"/>
        <dbReference type="ChEBI" id="CHEBI:15377"/>
        <dbReference type="ChEBI" id="CHEBI:15379"/>
        <dbReference type="ChEBI" id="CHEBI:16240"/>
        <dbReference type="ChEBI" id="CHEBI:28938"/>
        <dbReference type="ChEBI" id="CHEBI:58451"/>
        <dbReference type="ChEBI" id="CHEBI:597326"/>
        <dbReference type="EC" id="1.4.3.5"/>
    </reaction>
</comment>
<keyword evidence="4 5" id="KW-0560">Oxidoreductase</keyword>
<dbReference type="Gene3D" id="2.30.110.10">
    <property type="entry name" value="Electron Transport, Fmn-binding Protein, Chain A"/>
    <property type="match status" value="1"/>
</dbReference>
<evidence type="ECO:0000259" key="8">
    <source>
        <dbReference type="Pfam" id="PF10590"/>
    </source>
</evidence>
<feature type="binding site" evidence="5 6">
    <location>
        <position position="114"/>
    </location>
    <ligand>
        <name>FMN</name>
        <dbReference type="ChEBI" id="CHEBI:58210"/>
    </ligand>
</feature>
<dbReference type="InterPro" id="IPR011576">
    <property type="entry name" value="Pyridox_Oxase_N"/>
</dbReference>
<dbReference type="InterPro" id="IPR012349">
    <property type="entry name" value="Split_barrel_FMN-bd"/>
</dbReference>
<evidence type="ECO:0000256" key="3">
    <source>
        <dbReference type="ARBA" id="ARBA00022643"/>
    </source>
</evidence>
<evidence type="ECO:0000256" key="4">
    <source>
        <dbReference type="ARBA" id="ARBA00023002"/>
    </source>
</evidence>
<dbReference type="Pfam" id="PF10590">
    <property type="entry name" value="PNP_phzG_C"/>
    <property type="match status" value="1"/>
</dbReference>
<accession>A0A8J3TPD9</accession>
<comment type="pathway">
    <text evidence="5">Cofactor metabolism; pyridoxal 5'-phosphate salvage; pyridoxal 5'-phosphate from pyridoxamine 5'-phosphate: step 1/1.</text>
</comment>
<comment type="cofactor">
    <cofactor evidence="5 6">
        <name>FMN</name>
        <dbReference type="ChEBI" id="CHEBI:58210"/>
    </cofactor>
    <text evidence="5 6">Binds 1 FMN per subunit.</text>
</comment>
<dbReference type="HAMAP" id="MF_01629">
    <property type="entry name" value="PdxH"/>
    <property type="match status" value="1"/>
</dbReference>
<dbReference type="RefSeq" id="WP_275408554.1">
    <property type="nucleotide sequence ID" value="NZ_BOON01000044.1"/>
</dbReference>
<dbReference type="NCBIfam" id="NF004231">
    <property type="entry name" value="PRK05679.1"/>
    <property type="match status" value="1"/>
</dbReference>
<keyword evidence="2 5" id="KW-0285">Flavoprotein</keyword>
<evidence type="ECO:0000256" key="1">
    <source>
        <dbReference type="ARBA" id="ARBA00007301"/>
    </source>
</evidence>
<feature type="binding site" evidence="5 6">
    <location>
        <begin position="70"/>
        <end position="75"/>
    </location>
    <ligand>
        <name>FMN</name>
        <dbReference type="ChEBI" id="CHEBI:58210"/>
    </ligand>
</feature>
<keyword evidence="10" id="KW-1185">Reference proteome</keyword>
<evidence type="ECO:0000256" key="5">
    <source>
        <dbReference type="HAMAP-Rule" id="MF_01629"/>
    </source>
</evidence>
<evidence type="ECO:0000256" key="2">
    <source>
        <dbReference type="ARBA" id="ARBA00022630"/>
    </source>
</evidence>
<dbReference type="PANTHER" id="PTHR10851">
    <property type="entry name" value="PYRIDOXINE-5-PHOSPHATE OXIDASE"/>
    <property type="match status" value="1"/>
</dbReference>
<comment type="function">
    <text evidence="5">Catalyzes the oxidation of either pyridoxine 5'-phosphate (PNP) or pyridoxamine 5'-phosphate (PMP) into pyridoxal 5'-phosphate (PLP).</text>
</comment>
<dbReference type="GO" id="GO:0008615">
    <property type="term" value="P:pyridoxine biosynthetic process"/>
    <property type="evidence" value="ECO:0007669"/>
    <property type="project" value="UniProtKB-UniRule"/>
</dbReference>